<sequence length="91" mass="10488">MKILKTAKYKKKADDLNGGEPIPISPDPKQIWEDNPHFEGDLKTVREGASEEYDRKNFGYTHLYIVGCTGNEYKAAYLWSPKLQKWILGQN</sequence>
<organism evidence="1">
    <name type="scientific">marine sediment metagenome</name>
    <dbReference type="NCBI Taxonomy" id="412755"/>
    <lineage>
        <taxon>unclassified sequences</taxon>
        <taxon>metagenomes</taxon>
        <taxon>ecological metagenomes</taxon>
    </lineage>
</organism>
<accession>A0A0F9RJ64</accession>
<dbReference type="EMBL" id="LAZR01003540">
    <property type="protein sequence ID" value="KKN17263.1"/>
    <property type="molecule type" value="Genomic_DNA"/>
</dbReference>
<protein>
    <submittedName>
        <fullName evidence="1">Uncharacterized protein</fullName>
    </submittedName>
</protein>
<comment type="caution">
    <text evidence="1">The sequence shown here is derived from an EMBL/GenBank/DDBJ whole genome shotgun (WGS) entry which is preliminary data.</text>
</comment>
<gene>
    <name evidence="1" type="ORF">LCGC14_0967690</name>
</gene>
<dbReference type="AlphaFoldDB" id="A0A0F9RJ64"/>
<name>A0A0F9RJ64_9ZZZZ</name>
<reference evidence="1" key="1">
    <citation type="journal article" date="2015" name="Nature">
        <title>Complex archaea that bridge the gap between prokaryotes and eukaryotes.</title>
        <authorList>
            <person name="Spang A."/>
            <person name="Saw J.H."/>
            <person name="Jorgensen S.L."/>
            <person name="Zaremba-Niedzwiedzka K."/>
            <person name="Martijn J."/>
            <person name="Lind A.E."/>
            <person name="van Eijk R."/>
            <person name="Schleper C."/>
            <person name="Guy L."/>
            <person name="Ettema T.J."/>
        </authorList>
    </citation>
    <scope>NUCLEOTIDE SEQUENCE</scope>
</reference>
<evidence type="ECO:0000313" key="1">
    <source>
        <dbReference type="EMBL" id="KKN17263.1"/>
    </source>
</evidence>
<proteinExistence type="predicted"/>